<evidence type="ECO:0000313" key="3">
    <source>
        <dbReference type="Proteomes" id="UP000255224"/>
    </source>
</evidence>
<reference evidence="4" key="2">
    <citation type="submission" date="2018-11" db="EMBL/GenBank/DDBJ databases">
        <title>Proposal to divide the Flavobacteriaceae and reorganize its genera based on Amino Acid Identity values calculated from whole genome sequences.</title>
        <authorList>
            <person name="Nicholson A.C."/>
            <person name="Gulvik C.A."/>
            <person name="Whitney A.M."/>
            <person name="Humrighouse B.W."/>
            <person name="Bell M."/>
            <person name="Holmes B."/>
            <person name="Steigerwalt A.G."/>
            <person name="Villarma A."/>
            <person name="Sheth M."/>
            <person name="Batra D."/>
            <person name="Pryor J."/>
            <person name="Bernardet J.-F."/>
            <person name="Hugo C."/>
            <person name="Kampfer P."/>
            <person name="Newman J."/>
            <person name="McQuiston J.R."/>
        </authorList>
    </citation>
    <scope>NUCLEOTIDE SEQUENCE [LARGE SCALE GENOMIC DNA]</scope>
    <source>
        <strain evidence="4">G0188</strain>
    </source>
</reference>
<dbReference type="Proteomes" id="UP000273270">
    <property type="component" value="Chromosome"/>
</dbReference>
<dbReference type="EMBL" id="UFVQ01000003">
    <property type="protein sequence ID" value="STC94875.1"/>
    <property type="molecule type" value="Genomic_DNA"/>
</dbReference>
<dbReference type="KEGG" id="ccau:EG346_15945"/>
<dbReference type="RefSeq" id="WP_123879935.1">
    <property type="nucleotide sequence ID" value="NZ_CP033920.1"/>
</dbReference>
<organism evidence="2 3">
    <name type="scientific">Chryseobacterium carnipullorum</name>
    <dbReference type="NCBI Taxonomy" id="1124835"/>
    <lineage>
        <taxon>Bacteria</taxon>
        <taxon>Pseudomonadati</taxon>
        <taxon>Bacteroidota</taxon>
        <taxon>Flavobacteriia</taxon>
        <taxon>Flavobacteriales</taxon>
        <taxon>Weeksellaceae</taxon>
        <taxon>Chryseobacterium group</taxon>
        <taxon>Chryseobacterium</taxon>
    </lineage>
</organism>
<gene>
    <name evidence="1" type="ORF">EG346_15945</name>
    <name evidence="2" type="ORF">NCTC13533_01705</name>
</gene>
<dbReference type="OrthoDB" id="1448748at2"/>
<reference evidence="1" key="3">
    <citation type="submission" date="2018-11" db="EMBL/GenBank/DDBJ databases">
        <title>Proposal to divide the Flavobacteriaceae and reorganize its genera based on Amino Acid Identity values calculated from whole genome sequences.</title>
        <authorList>
            <person name="Nicholson A.C."/>
            <person name="Gulvik C.A."/>
            <person name="Whitney A.M."/>
            <person name="Humrighouse B.W."/>
            <person name="Bell M."/>
            <person name="Holmes B."/>
            <person name="Steigerwalt A."/>
            <person name="Villarma A."/>
            <person name="Sheth M."/>
            <person name="Batra D."/>
            <person name="Pryor J."/>
            <person name="Bernardet J.-F."/>
            <person name="Hugo C."/>
            <person name="Kampfer P."/>
            <person name="Newman J."/>
            <person name="Mcquiston J.R."/>
        </authorList>
    </citation>
    <scope>NUCLEOTIDE SEQUENCE [LARGE SCALE GENOMIC DNA]</scope>
    <source>
        <strain evidence="1">G0188</strain>
    </source>
</reference>
<evidence type="ECO:0000313" key="4">
    <source>
        <dbReference type="Proteomes" id="UP000273270"/>
    </source>
</evidence>
<evidence type="ECO:0000313" key="1">
    <source>
        <dbReference type="EMBL" id="AZA49578.1"/>
    </source>
</evidence>
<proteinExistence type="predicted"/>
<protein>
    <submittedName>
        <fullName evidence="2">Uncharacterized protein</fullName>
    </submittedName>
</protein>
<dbReference type="Proteomes" id="UP000255224">
    <property type="component" value="Unassembled WGS sequence"/>
</dbReference>
<name>A0A376DU63_CHRCU</name>
<keyword evidence="4" id="KW-1185">Reference proteome</keyword>
<accession>A0A376DU63</accession>
<reference evidence="2 3" key="1">
    <citation type="submission" date="2018-06" db="EMBL/GenBank/DDBJ databases">
        <authorList>
            <consortium name="Pathogen Informatics"/>
            <person name="Doyle S."/>
        </authorList>
    </citation>
    <scope>NUCLEOTIDE SEQUENCE [LARGE SCALE GENOMIC DNA]</scope>
    <source>
        <strain evidence="2 3">NCTC13533</strain>
    </source>
</reference>
<dbReference type="AlphaFoldDB" id="A0A376DU63"/>
<dbReference type="EMBL" id="CP033920">
    <property type="protein sequence ID" value="AZA49578.1"/>
    <property type="molecule type" value="Genomic_DNA"/>
</dbReference>
<accession>A0A3G6M673</accession>
<sequence length="145" mass="16392">MTPLELKEMLSEIKSEIPEIKKTISLIDDSDLSEFASDMITSEMALVGVIPSYEHVGKIGAFKTLPIFQLDIVEKTDYSAINNDEFVALYERTLKVMFKVRDFVLVKIEDGCYPMLSNIDVTSMTIDPIKKKAQCNGWSMDVLTE</sequence>
<evidence type="ECO:0000313" key="2">
    <source>
        <dbReference type="EMBL" id="STC94875.1"/>
    </source>
</evidence>